<comment type="caution">
    <text evidence="5">The sequence shown here is derived from an EMBL/GenBank/DDBJ whole genome shotgun (WGS) entry which is preliminary data.</text>
</comment>
<dbReference type="GO" id="GO:0008318">
    <property type="term" value="F:protein prenyltransferase activity"/>
    <property type="evidence" value="ECO:0007669"/>
    <property type="project" value="InterPro"/>
</dbReference>
<evidence type="ECO:0000313" key="5">
    <source>
        <dbReference type="EMBL" id="KAK4189896.1"/>
    </source>
</evidence>
<accession>A0AAN6WXS0</accession>
<keyword evidence="3" id="KW-0808">Transferase</keyword>
<dbReference type="EMBL" id="MU864371">
    <property type="protein sequence ID" value="KAK4189896.1"/>
    <property type="molecule type" value="Genomic_DNA"/>
</dbReference>
<evidence type="ECO:0000256" key="2">
    <source>
        <dbReference type="ARBA" id="ARBA00022602"/>
    </source>
</evidence>
<dbReference type="Pfam" id="PF01239">
    <property type="entry name" value="PPTA"/>
    <property type="match status" value="1"/>
</dbReference>
<dbReference type="Gene3D" id="1.25.40.120">
    <property type="entry name" value="Protein prenylyltransferase"/>
    <property type="match status" value="1"/>
</dbReference>
<dbReference type="SUPFAM" id="SSF48439">
    <property type="entry name" value="Protein prenylyltransferase"/>
    <property type="match status" value="1"/>
</dbReference>
<evidence type="ECO:0000256" key="3">
    <source>
        <dbReference type="ARBA" id="ARBA00022679"/>
    </source>
</evidence>
<comment type="similarity">
    <text evidence="1">Belongs to the protein prenyltransferase subunit alpha family.</text>
</comment>
<evidence type="ECO:0000256" key="1">
    <source>
        <dbReference type="ARBA" id="ARBA00006734"/>
    </source>
</evidence>
<reference evidence="5" key="1">
    <citation type="journal article" date="2023" name="Mol. Phylogenet. Evol.">
        <title>Genome-scale phylogeny and comparative genomics of the fungal order Sordariales.</title>
        <authorList>
            <person name="Hensen N."/>
            <person name="Bonometti L."/>
            <person name="Westerberg I."/>
            <person name="Brannstrom I.O."/>
            <person name="Guillou S."/>
            <person name="Cros-Aarteil S."/>
            <person name="Calhoun S."/>
            <person name="Haridas S."/>
            <person name="Kuo A."/>
            <person name="Mondo S."/>
            <person name="Pangilinan J."/>
            <person name="Riley R."/>
            <person name="LaButti K."/>
            <person name="Andreopoulos B."/>
            <person name="Lipzen A."/>
            <person name="Chen C."/>
            <person name="Yan M."/>
            <person name="Daum C."/>
            <person name="Ng V."/>
            <person name="Clum A."/>
            <person name="Steindorff A."/>
            <person name="Ohm R.A."/>
            <person name="Martin F."/>
            <person name="Silar P."/>
            <person name="Natvig D.O."/>
            <person name="Lalanne C."/>
            <person name="Gautier V."/>
            <person name="Ament-Velasquez S.L."/>
            <person name="Kruys A."/>
            <person name="Hutchinson M.I."/>
            <person name="Powell A.J."/>
            <person name="Barry K."/>
            <person name="Miller A.N."/>
            <person name="Grigoriev I.V."/>
            <person name="Debuchy R."/>
            <person name="Gladieux P."/>
            <person name="Hiltunen Thoren M."/>
            <person name="Johannesson H."/>
        </authorList>
    </citation>
    <scope>NUCLEOTIDE SEQUENCE</scope>
    <source>
        <strain evidence="5">PSN309</strain>
    </source>
</reference>
<reference evidence="5" key="2">
    <citation type="submission" date="2023-05" db="EMBL/GenBank/DDBJ databases">
        <authorList>
            <consortium name="Lawrence Berkeley National Laboratory"/>
            <person name="Steindorff A."/>
            <person name="Hensen N."/>
            <person name="Bonometti L."/>
            <person name="Westerberg I."/>
            <person name="Brannstrom I.O."/>
            <person name="Guillou S."/>
            <person name="Cros-Aarteil S."/>
            <person name="Calhoun S."/>
            <person name="Haridas S."/>
            <person name="Kuo A."/>
            <person name="Mondo S."/>
            <person name="Pangilinan J."/>
            <person name="Riley R."/>
            <person name="Labutti K."/>
            <person name="Andreopoulos B."/>
            <person name="Lipzen A."/>
            <person name="Chen C."/>
            <person name="Yanf M."/>
            <person name="Daum C."/>
            <person name="Ng V."/>
            <person name="Clum A."/>
            <person name="Ohm R."/>
            <person name="Martin F."/>
            <person name="Silar P."/>
            <person name="Natvig D."/>
            <person name="Lalanne C."/>
            <person name="Gautier V."/>
            <person name="Ament-Velasquez S.L."/>
            <person name="Kruys A."/>
            <person name="Hutchinson M.I."/>
            <person name="Powell A.J."/>
            <person name="Barry K."/>
            <person name="Miller A.N."/>
            <person name="Grigoriev I.V."/>
            <person name="Debuchy R."/>
            <person name="Gladieux P."/>
            <person name="Thoren M.H."/>
            <person name="Johannesson H."/>
        </authorList>
    </citation>
    <scope>NUCLEOTIDE SEQUENCE</scope>
    <source>
        <strain evidence="5">PSN309</strain>
    </source>
</reference>
<keyword evidence="2" id="KW-0637">Prenyltransferase</keyword>
<dbReference type="PANTHER" id="PTHR11129">
    <property type="entry name" value="PROTEIN FARNESYLTRANSFERASE ALPHA SUBUNIT/RAB GERANYLGERANYL TRANSFERASE ALPHA SUBUNIT"/>
    <property type="match status" value="1"/>
</dbReference>
<evidence type="ECO:0000256" key="4">
    <source>
        <dbReference type="ARBA" id="ARBA00022737"/>
    </source>
</evidence>
<sequence>MSRAIDKDSAAGLKNGNLLLAYQQISSILTPPSLQECLLEIEFLGKIHLLDESQHVIQDGSAVGISKLALAQAFLVARQYLKEHVDGVKPRTDEEMFAATAVILLFDPEYLTAANSRKRLLRKQLQGCSDVSKQLEKEKWFVDSLLTSRLHRHTKSPVLWSHRRWLISTFREHRLPLEVLQDITSVVFVAGERHPRNYYAWCHARFLMSLDSLDKPEELLKAVQTWCFQHHTDISGWSFLFFLLDVKGLSGNLVNDEALELVDSLRLTNESVWVFLRTLAASGHLVAEQYARFQTIQQSLIDAPSTSPGDKAMLRSAIDWCETYRKSS</sequence>
<organism evidence="5 6">
    <name type="scientific">Podospora australis</name>
    <dbReference type="NCBI Taxonomy" id="1536484"/>
    <lineage>
        <taxon>Eukaryota</taxon>
        <taxon>Fungi</taxon>
        <taxon>Dikarya</taxon>
        <taxon>Ascomycota</taxon>
        <taxon>Pezizomycotina</taxon>
        <taxon>Sordariomycetes</taxon>
        <taxon>Sordariomycetidae</taxon>
        <taxon>Sordariales</taxon>
        <taxon>Podosporaceae</taxon>
        <taxon>Podospora</taxon>
    </lineage>
</organism>
<keyword evidence="4" id="KW-0677">Repeat</keyword>
<evidence type="ECO:0000313" key="6">
    <source>
        <dbReference type="Proteomes" id="UP001302126"/>
    </source>
</evidence>
<dbReference type="InterPro" id="IPR002088">
    <property type="entry name" value="Prenyl_trans_a"/>
</dbReference>
<keyword evidence="6" id="KW-1185">Reference proteome</keyword>
<name>A0AAN6WXS0_9PEZI</name>
<gene>
    <name evidence="5" type="ORF">QBC35DRAFT_123447</name>
</gene>
<dbReference type="Proteomes" id="UP001302126">
    <property type="component" value="Unassembled WGS sequence"/>
</dbReference>
<protein>
    <submittedName>
        <fullName evidence="5">Uncharacterized protein</fullName>
    </submittedName>
</protein>
<dbReference type="GO" id="GO:0005737">
    <property type="term" value="C:cytoplasm"/>
    <property type="evidence" value="ECO:0007669"/>
    <property type="project" value="TreeGrafter"/>
</dbReference>
<dbReference type="PANTHER" id="PTHR11129:SF3">
    <property type="entry name" value="PROTEIN PRENYLTRANSFERASE ALPHA SUBUNIT REPEAT-CONTAINING PROTEIN 1"/>
    <property type="match status" value="1"/>
</dbReference>
<dbReference type="AlphaFoldDB" id="A0AAN6WXS0"/>
<proteinExistence type="inferred from homology"/>